<sequence>MARSARVSRLLLSALWLGSANAGEDLAQSLAADDECLAGGEGCSLNALQQLRAADPEDLPELVVELPGGGASADLGSMPDGFLARLCNNGGYCVMGGYSVVAGRSSAVGMESINAGNVRYYDVLMYAAVRHCSHFSCVLITNPMHHRTQSRFHINYRHVNDAGANLKRRMEMAVCGNLKRRVDGWRTGHFPCGGRARFFRGFPEVFSAAMGAGSLAHAAVSVWPGSCLSGDNGGTIILVSFHCSIEHTISNR</sequence>
<dbReference type="EMBL" id="HBGE01050588">
    <property type="protein sequence ID" value="CAD9148474.1"/>
    <property type="molecule type" value="Transcribed_RNA"/>
</dbReference>
<proteinExistence type="predicted"/>
<reference evidence="2" key="1">
    <citation type="submission" date="2021-01" db="EMBL/GenBank/DDBJ databases">
        <authorList>
            <person name="Corre E."/>
            <person name="Pelletier E."/>
            <person name="Niang G."/>
            <person name="Scheremetjew M."/>
            <person name="Finn R."/>
            <person name="Kale V."/>
            <person name="Holt S."/>
            <person name="Cochrane G."/>
            <person name="Meng A."/>
            <person name="Brown T."/>
            <person name="Cohen L."/>
        </authorList>
    </citation>
    <scope>NUCLEOTIDE SEQUENCE</scope>
    <source>
        <strain evidence="2">OF101</strain>
    </source>
</reference>
<organism evidence="2">
    <name type="scientific">Alexandrium catenella</name>
    <name type="common">Red tide dinoflagellate</name>
    <name type="synonym">Gonyaulax catenella</name>
    <dbReference type="NCBI Taxonomy" id="2925"/>
    <lineage>
        <taxon>Eukaryota</taxon>
        <taxon>Sar</taxon>
        <taxon>Alveolata</taxon>
        <taxon>Dinophyceae</taxon>
        <taxon>Gonyaulacales</taxon>
        <taxon>Pyrocystaceae</taxon>
        <taxon>Alexandrium</taxon>
    </lineage>
</organism>
<dbReference type="AlphaFoldDB" id="A0A7S1QUI3"/>
<evidence type="ECO:0000256" key="1">
    <source>
        <dbReference type="SAM" id="SignalP"/>
    </source>
</evidence>
<accession>A0A7S1QUI3</accession>
<evidence type="ECO:0000313" key="2">
    <source>
        <dbReference type="EMBL" id="CAD9148474.1"/>
    </source>
</evidence>
<gene>
    <name evidence="2" type="ORF">ACAT0790_LOCUS30583</name>
</gene>
<name>A0A7S1QUI3_ALECA</name>
<keyword evidence="1" id="KW-0732">Signal</keyword>
<protein>
    <submittedName>
        <fullName evidence="2">Uncharacterized protein</fullName>
    </submittedName>
</protein>
<feature type="signal peptide" evidence="1">
    <location>
        <begin position="1"/>
        <end position="22"/>
    </location>
</feature>
<feature type="chain" id="PRO_5030639144" evidence="1">
    <location>
        <begin position="23"/>
        <end position="252"/>
    </location>
</feature>